<dbReference type="CDD" id="cd06171">
    <property type="entry name" value="Sigma70_r4"/>
    <property type="match status" value="1"/>
</dbReference>
<dbReference type="AlphaFoldDB" id="B2A477"/>
<dbReference type="GO" id="GO:0003677">
    <property type="term" value="F:DNA binding"/>
    <property type="evidence" value="ECO:0007669"/>
    <property type="project" value="UniProtKB-KW"/>
</dbReference>
<dbReference type="InterPro" id="IPR007627">
    <property type="entry name" value="RNA_pol_sigma70_r2"/>
</dbReference>
<evidence type="ECO:0000256" key="1">
    <source>
        <dbReference type="ARBA" id="ARBA00010641"/>
    </source>
</evidence>
<dbReference type="InterPro" id="IPR013325">
    <property type="entry name" value="RNA_pol_sigma_r2"/>
</dbReference>
<reference evidence="8 9" key="1">
    <citation type="submission" date="2008-04" db="EMBL/GenBank/DDBJ databases">
        <title>Complete sequence of chromosome of Natranaerobius thermophilus JW/NM-WN-LF.</title>
        <authorList>
            <consortium name="US DOE Joint Genome Institute"/>
            <person name="Copeland A."/>
            <person name="Lucas S."/>
            <person name="Lapidus A."/>
            <person name="Glavina del Rio T."/>
            <person name="Dalin E."/>
            <person name="Tice H."/>
            <person name="Bruce D."/>
            <person name="Goodwin L."/>
            <person name="Pitluck S."/>
            <person name="Chertkov O."/>
            <person name="Brettin T."/>
            <person name="Detter J.C."/>
            <person name="Han C."/>
            <person name="Kuske C.R."/>
            <person name="Schmutz J."/>
            <person name="Larimer F."/>
            <person name="Land M."/>
            <person name="Hauser L."/>
            <person name="Kyrpides N."/>
            <person name="Lykidis A."/>
            <person name="Mesbah N.M."/>
            <person name="Wiegel J."/>
        </authorList>
    </citation>
    <scope>NUCLEOTIDE SEQUENCE [LARGE SCALE GENOMIC DNA]</scope>
    <source>
        <strain evidence="9">ATCC BAA-1301 / DSM 18059 / JW/NM-WN-LF</strain>
    </source>
</reference>
<dbReference type="OrthoDB" id="9784984at2"/>
<evidence type="ECO:0000256" key="4">
    <source>
        <dbReference type="ARBA" id="ARBA00023125"/>
    </source>
</evidence>
<dbReference type="FunCoup" id="B2A477">
    <property type="interactions" value="11"/>
</dbReference>
<reference evidence="8 9" key="2">
    <citation type="journal article" date="2011" name="J. Bacteriol.">
        <title>Complete genome sequence of the anaerobic, halophilic alkalithermophile Natranaerobius thermophilus JW/NM-WN-LF.</title>
        <authorList>
            <person name="Zhao B."/>
            <person name="Mesbah N.M."/>
            <person name="Dalin E."/>
            <person name="Goodwin L."/>
            <person name="Nolan M."/>
            <person name="Pitluck S."/>
            <person name="Chertkov O."/>
            <person name="Brettin T.S."/>
            <person name="Han J."/>
            <person name="Larimer F.W."/>
            <person name="Land M.L."/>
            <person name="Hauser L."/>
            <person name="Kyrpides N."/>
            <person name="Wiegel J."/>
        </authorList>
    </citation>
    <scope>NUCLEOTIDE SEQUENCE [LARGE SCALE GENOMIC DNA]</scope>
    <source>
        <strain evidence="9">ATCC BAA-1301 / DSM 18059 / JW/NM-WN-LF</strain>
    </source>
</reference>
<keyword evidence="2" id="KW-0805">Transcription regulation</keyword>
<dbReference type="InterPro" id="IPR039425">
    <property type="entry name" value="RNA_pol_sigma-70-like"/>
</dbReference>
<dbReference type="RefSeq" id="WP_012446622.1">
    <property type="nucleotide sequence ID" value="NC_010718.1"/>
</dbReference>
<dbReference type="STRING" id="457570.Nther_0132"/>
<gene>
    <name evidence="8" type="ordered locus">Nther_0132</name>
</gene>
<dbReference type="Proteomes" id="UP000001683">
    <property type="component" value="Chromosome"/>
</dbReference>
<dbReference type="SUPFAM" id="SSF88946">
    <property type="entry name" value="Sigma2 domain of RNA polymerase sigma factors"/>
    <property type="match status" value="1"/>
</dbReference>
<keyword evidence="9" id="KW-1185">Reference proteome</keyword>
<keyword evidence="5" id="KW-0804">Transcription</keyword>
<dbReference type="Gene3D" id="1.10.1740.10">
    <property type="match status" value="1"/>
</dbReference>
<dbReference type="Gene3D" id="1.10.10.10">
    <property type="entry name" value="Winged helix-like DNA-binding domain superfamily/Winged helix DNA-binding domain"/>
    <property type="match status" value="1"/>
</dbReference>
<dbReference type="NCBIfam" id="TIGR02937">
    <property type="entry name" value="sigma70-ECF"/>
    <property type="match status" value="1"/>
</dbReference>
<dbReference type="PANTHER" id="PTHR43133">
    <property type="entry name" value="RNA POLYMERASE ECF-TYPE SIGMA FACTO"/>
    <property type="match status" value="1"/>
</dbReference>
<dbReference type="InterPro" id="IPR014284">
    <property type="entry name" value="RNA_pol_sigma-70_dom"/>
</dbReference>
<dbReference type="SUPFAM" id="SSF88659">
    <property type="entry name" value="Sigma3 and sigma4 domains of RNA polymerase sigma factors"/>
    <property type="match status" value="1"/>
</dbReference>
<dbReference type="InterPro" id="IPR013324">
    <property type="entry name" value="RNA_pol_sigma_r3/r4-like"/>
</dbReference>
<dbReference type="PANTHER" id="PTHR43133:SF8">
    <property type="entry name" value="RNA POLYMERASE SIGMA FACTOR HI_1459-RELATED"/>
    <property type="match status" value="1"/>
</dbReference>
<sequence length="187" mass="22088">MKELSKQQLAELISKASHNEQAFEQLYNYFFPKIYQYIYYRVNNKEVTEDLVSDIFLKVLRNLKSLKKPEDFQSWIYSIARNALIDYYRKKGRKKEEASEAISDDETVLIDTPEDHVLLEEHSKEIFKLLEILSIEQQEVIQLRFVDELKIKEIAKVLDKSEGAIKGLLYRGLNKLSRHLDSKEVQS</sequence>
<dbReference type="GO" id="GO:0006352">
    <property type="term" value="P:DNA-templated transcription initiation"/>
    <property type="evidence" value="ECO:0007669"/>
    <property type="project" value="InterPro"/>
</dbReference>
<keyword evidence="4" id="KW-0238">DNA-binding</keyword>
<evidence type="ECO:0000259" key="7">
    <source>
        <dbReference type="Pfam" id="PF08281"/>
    </source>
</evidence>
<dbReference type="eggNOG" id="COG1595">
    <property type="taxonomic scope" value="Bacteria"/>
</dbReference>
<dbReference type="GO" id="GO:0016987">
    <property type="term" value="F:sigma factor activity"/>
    <property type="evidence" value="ECO:0007669"/>
    <property type="project" value="UniProtKB-KW"/>
</dbReference>
<keyword evidence="3" id="KW-0731">Sigma factor</keyword>
<name>B2A477_NATTJ</name>
<proteinExistence type="inferred from homology"/>
<dbReference type="Pfam" id="PF04542">
    <property type="entry name" value="Sigma70_r2"/>
    <property type="match status" value="1"/>
</dbReference>
<evidence type="ECO:0000256" key="5">
    <source>
        <dbReference type="ARBA" id="ARBA00023163"/>
    </source>
</evidence>
<dbReference type="InterPro" id="IPR013249">
    <property type="entry name" value="RNA_pol_sigma70_r4_t2"/>
</dbReference>
<accession>B2A477</accession>
<dbReference type="InterPro" id="IPR036388">
    <property type="entry name" value="WH-like_DNA-bd_sf"/>
</dbReference>
<organism evidence="8 9">
    <name type="scientific">Natranaerobius thermophilus (strain ATCC BAA-1301 / DSM 18059 / JW/NM-WN-LF)</name>
    <dbReference type="NCBI Taxonomy" id="457570"/>
    <lineage>
        <taxon>Bacteria</taxon>
        <taxon>Bacillati</taxon>
        <taxon>Bacillota</taxon>
        <taxon>Clostridia</taxon>
        <taxon>Natranaerobiales</taxon>
        <taxon>Natranaerobiaceae</taxon>
        <taxon>Natranaerobius</taxon>
    </lineage>
</organism>
<dbReference type="KEGG" id="nth:Nther_0132"/>
<feature type="domain" description="RNA polymerase sigma-70 region 2" evidence="6">
    <location>
        <begin position="26"/>
        <end position="93"/>
    </location>
</feature>
<evidence type="ECO:0000313" key="8">
    <source>
        <dbReference type="EMBL" id="ACB83731.1"/>
    </source>
</evidence>
<feature type="domain" description="RNA polymerase sigma factor 70 region 4 type 2" evidence="7">
    <location>
        <begin position="125"/>
        <end position="176"/>
    </location>
</feature>
<dbReference type="HOGENOM" id="CLU_047691_3_4_9"/>
<evidence type="ECO:0000256" key="3">
    <source>
        <dbReference type="ARBA" id="ARBA00023082"/>
    </source>
</evidence>
<dbReference type="InParanoid" id="B2A477"/>
<evidence type="ECO:0000259" key="6">
    <source>
        <dbReference type="Pfam" id="PF04542"/>
    </source>
</evidence>
<dbReference type="EMBL" id="CP001034">
    <property type="protein sequence ID" value="ACB83731.1"/>
    <property type="molecule type" value="Genomic_DNA"/>
</dbReference>
<comment type="similarity">
    <text evidence="1">Belongs to the sigma-70 factor family. ECF subfamily.</text>
</comment>
<protein>
    <submittedName>
        <fullName evidence="8">RNA polymerase, sigma-24 subunit, ECF subfamily</fullName>
    </submittedName>
</protein>
<evidence type="ECO:0000313" key="9">
    <source>
        <dbReference type="Proteomes" id="UP000001683"/>
    </source>
</evidence>
<evidence type="ECO:0000256" key="2">
    <source>
        <dbReference type="ARBA" id="ARBA00023015"/>
    </source>
</evidence>
<dbReference type="Pfam" id="PF08281">
    <property type="entry name" value="Sigma70_r4_2"/>
    <property type="match status" value="1"/>
</dbReference>